<gene>
    <name evidence="3" type="ORF">BJ988_002201</name>
</gene>
<dbReference type="InterPro" id="IPR001447">
    <property type="entry name" value="Arylamine_N-AcTrfase"/>
</dbReference>
<dbReference type="SUPFAM" id="SSF54001">
    <property type="entry name" value="Cysteine proteinases"/>
    <property type="match status" value="1"/>
</dbReference>
<dbReference type="Gene3D" id="3.30.2140.10">
    <property type="entry name" value="Arylamine N-acetyltransferase"/>
    <property type="match status" value="1"/>
</dbReference>
<protein>
    <submittedName>
        <fullName evidence="3">N-hydroxyarylamine O-acetyltransferase</fullName>
        <ecNumber evidence="3">2.3.1.118</ecNumber>
    </submittedName>
</protein>
<proteinExistence type="inferred from homology"/>
<dbReference type="Pfam" id="PF00797">
    <property type="entry name" value="Acetyltransf_2"/>
    <property type="match status" value="1"/>
</dbReference>
<comment type="caution">
    <text evidence="3">The sequence shown here is derived from an EMBL/GenBank/DDBJ whole genome shotgun (WGS) entry which is preliminary data.</text>
</comment>
<dbReference type="PRINTS" id="PR01543">
    <property type="entry name" value="ANATRNSFRASE"/>
</dbReference>
<reference evidence="3 4" key="1">
    <citation type="submission" date="2020-07" db="EMBL/GenBank/DDBJ databases">
        <title>Sequencing the genomes of 1000 actinobacteria strains.</title>
        <authorList>
            <person name="Klenk H.-P."/>
        </authorList>
    </citation>
    <scope>NUCLEOTIDE SEQUENCE [LARGE SCALE GENOMIC DNA]</scope>
    <source>
        <strain evidence="3 4">DSM 26487</strain>
    </source>
</reference>
<dbReference type="Proteomes" id="UP000564496">
    <property type="component" value="Unassembled WGS sequence"/>
</dbReference>
<dbReference type="PANTHER" id="PTHR11786:SF0">
    <property type="entry name" value="ARYLAMINE N-ACETYLTRANSFERASE 4-RELATED"/>
    <property type="match status" value="1"/>
</dbReference>
<evidence type="ECO:0000313" key="3">
    <source>
        <dbReference type="EMBL" id="NYI77553.1"/>
    </source>
</evidence>
<dbReference type="AlphaFoldDB" id="A0A7Z0IS86"/>
<keyword evidence="3" id="KW-0808">Transferase</keyword>
<dbReference type="PANTHER" id="PTHR11786">
    <property type="entry name" value="N-HYDROXYARYLAMINE O-ACETYLTRANSFERASE"/>
    <property type="match status" value="1"/>
</dbReference>
<keyword evidence="3" id="KW-0012">Acyltransferase</keyword>
<organism evidence="3 4">
    <name type="scientific">Nocardioides panzhihuensis</name>
    <dbReference type="NCBI Taxonomy" id="860243"/>
    <lineage>
        <taxon>Bacteria</taxon>
        <taxon>Bacillati</taxon>
        <taxon>Actinomycetota</taxon>
        <taxon>Actinomycetes</taxon>
        <taxon>Propionibacteriales</taxon>
        <taxon>Nocardioidaceae</taxon>
        <taxon>Nocardioides</taxon>
    </lineage>
</organism>
<evidence type="ECO:0000256" key="1">
    <source>
        <dbReference type="ARBA" id="ARBA00006547"/>
    </source>
</evidence>
<evidence type="ECO:0000256" key="2">
    <source>
        <dbReference type="RuleBase" id="RU003452"/>
    </source>
</evidence>
<accession>A0A7Z0IS86</accession>
<comment type="similarity">
    <text evidence="1 2">Belongs to the arylamine N-acetyltransferase family.</text>
</comment>
<keyword evidence="4" id="KW-1185">Reference proteome</keyword>
<dbReference type="EMBL" id="JACBZR010000001">
    <property type="protein sequence ID" value="NYI77553.1"/>
    <property type="molecule type" value="Genomic_DNA"/>
</dbReference>
<evidence type="ECO:0000313" key="4">
    <source>
        <dbReference type="Proteomes" id="UP000564496"/>
    </source>
</evidence>
<sequence length="277" mass="31248">MSDDLWGTDRLDLTAYLERIGVAEPPGPSRETLEEIYDAHLRTFTFDNIDVLLEQHPGVDLADVQKKFVGRGRGGYCFEHGTLLAAALEQLGYAVERRLARVGDDPTEAGRTHLVAVVDLDGERLLTDPGFGLSVWRPIPLVDGAVDQLGGITHRVRWTEHGWALERAKGDGWDPMHTHDEALVVPSDVAIGHHYTSTHPTVHFRHRMIVTKLLADRHISLTHDTVTIRREGEETEHREIGLDEAMAYVDELEVPLTDDERARLRERLETLERQGSR</sequence>
<dbReference type="RefSeq" id="WP_179658027.1">
    <property type="nucleotide sequence ID" value="NZ_JACBZR010000001.1"/>
</dbReference>
<dbReference type="InterPro" id="IPR038765">
    <property type="entry name" value="Papain-like_cys_pep_sf"/>
</dbReference>
<name>A0A7Z0IS86_9ACTN</name>
<dbReference type="EC" id="2.3.1.118" evidence="3"/>
<dbReference type="GO" id="GO:0046990">
    <property type="term" value="F:N-hydroxyarylamine O-acetyltransferase activity"/>
    <property type="evidence" value="ECO:0007669"/>
    <property type="project" value="UniProtKB-EC"/>
</dbReference>
<dbReference type="Gene3D" id="2.40.128.150">
    <property type="entry name" value="Cysteine proteinases"/>
    <property type="match status" value="1"/>
</dbReference>